<dbReference type="RefSeq" id="WP_244837169.1">
    <property type="nucleotide sequence ID" value="NZ_CP107006.1"/>
</dbReference>
<accession>A0ABY6J2A6</accession>
<reference evidence="1" key="1">
    <citation type="submission" date="2022-10" db="EMBL/GenBank/DDBJ databases">
        <title>Chitinophaga sp. nov., isolated from soil.</title>
        <authorList>
            <person name="Jeon C.O."/>
        </authorList>
    </citation>
    <scope>NUCLEOTIDE SEQUENCE</scope>
    <source>
        <strain evidence="1">R8</strain>
    </source>
</reference>
<gene>
    <name evidence="1" type="ORF">MKQ68_01580</name>
</gene>
<evidence type="ECO:0000313" key="1">
    <source>
        <dbReference type="EMBL" id="UYQ93785.1"/>
    </source>
</evidence>
<organism evidence="1 2">
    <name type="scientific">Chitinophaga horti</name>
    <dbReference type="NCBI Taxonomy" id="2920382"/>
    <lineage>
        <taxon>Bacteria</taxon>
        <taxon>Pseudomonadati</taxon>
        <taxon>Bacteroidota</taxon>
        <taxon>Chitinophagia</taxon>
        <taxon>Chitinophagales</taxon>
        <taxon>Chitinophagaceae</taxon>
        <taxon>Chitinophaga</taxon>
    </lineage>
</organism>
<dbReference type="Proteomes" id="UP001162741">
    <property type="component" value="Chromosome"/>
</dbReference>
<sequence length="90" mass="9733">MGIHLSREGAGKPPLYHLTEETFKIIAPAREQLAKQTGVELDLFGDVRLSAPHAALFLALLQSVPDVPAELKQTLETAVKEDFALLALGD</sequence>
<protein>
    <submittedName>
        <fullName evidence="1">Uncharacterized protein</fullName>
    </submittedName>
</protein>
<name>A0ABY6J2A6_9BACT</name>
<keyword evidence="2" id="KW-1185">Reference proteome</keyword>
<proteinExistence type="predicted"/>
<dbReference type="EMBL" id="CP107006">
    <property type="protein sequence ID" value="UYQ93785.1"/>
    <property type="molecule type" value="Genomic_DNA"/>
</dbReference>
<evidence type="ECO:0000313" key="2">
    <source>
        <dbReference type="Proteomes" id="UP001162741"/>
    </source>
</evidence>